<evidence type="ECO:0000256" key="2">
    <source>
        <dbReference type="ARBA" id="ARBA00012438"/>
    </source>
</evidence>
<evidence type="ECO:0000256" key="3">
    <source>
        <dbReference type="ARBA" id="ARBA00022553"/>
    </source>
</evidence>
<dbReference type="GO" id="GO:0016301">
    <property type="term" value="F:kinase activity"/>
    <property type="evidence" value="ECO:0007669"/>
    <property type="project" value="UniProtKB-KW"/>
</dbReference>
<reference evidence="9 10" key="1">
    <citation type="submission" date="2020-05" db="EMBL/GenBank/DDBJ databases">
        <title>Comparative genomic analysis of denitrifying bacteria from Halomonas genus.</title>
        <authorList>
            <person name="Wang L."/>
            <person name="Shao Z."/>
        </authorList>
    </citation>
    <scope>NUCLEOTIDE SEQUENCE [LARGE SCALE GENOMIC DNA]</scope>
    <source>
        <strain evidence="9 10">A4</strain>
    </source>
</reference>
<dbReference type="SUPFAM" id="SSF55874">
    <property type="entry name" value="ATPase domain of HSP90 chaperone/DNA topoisomerase II/histidine kinase"/>
    <property type="match status" value="1"/>
</dbReference>
<dbReference type="InterPro" id="IPR036097">
    <property type="entry name" value="HisK_dim/P_sf"/>
</dbReference>
<dbReference type="Gene3D" id="1.10.287.130">
    <property type="match status" value="1"/>
</dbReference>
<keyword evidence="7" id="KW-0472">Membrane</keyword>
<feature type="domain" description="Histidine kinase" evidence="8">
    <location>
        <begin position="214"/>
        <end position="428"/>
    </location>
</feature>
<proteinExistence type="predicted"/>
<dbReference type="EMBL" id="JABFUC010000005">
    <property type="protein sequence ID" value="MCG6657665.1"/>
    <property type="molecule type" value="Genomic_DNA"/>
</dbReference>
<dbReference type="SUPFAM" id="SSF47384">
    <property type="entry name" value="Homodimeric domain of signal transducing histidine kinase"/>
    <property type="match status" value="1"/>
</dbReference>
<evidence type="ECO:0000256" key="5">
    <source>
        <dbReference type="ARBA" id="ARBA00022777"/>
    </source>
</evidence>
<dbReference type="SMART" id="SM00388">
    <property type="entry name" value="HisKA"/>
    <property type="match status" value="1"/>
</dbReference>
<feature type="transmembrane region" description="Helical" evidence="7">
    <location>
        <begin position="160"/>
        <end position="185"/>
    </location>
</feature>
<comment type="catalytic activity">
    <reaction evidence="1">
        <text>ATP + protein L-histidine = ADP + protein N-phospho-L-histidine.</text>
        <dbReference type="EC" id="2.7.13.3"/>
    </reaction>
</comment>
<keyword evidence="4" id="KW-0808">Transferase</keyword>
<sequence>MVAVVTFAAFLGFSLFRLFQVEQDMRSNVSENMLWVITQAQVASHRLDEEVHRRVLGDEQARPGLRHDVLTSRLVLLDEGPQRRYLAELGFAAAVDEAFDRLEAIEPLLQDLEPGRHEAADAIYTLLKPMMMSLNRLANEVMIEEWENTGERLDEHRSNLLQVIASVVGILLSGLLLAILLIGALRQRMAAERLERSLTQERQRSDFYRSFAAMVSHQFRTPLAVIDASLQRLIRRGERMSPQERQARYGRVRDAVGQMTRLVDSSLTTARLDGGQVTVTPARHDLREIAQQVCRLQQEATDIPRISLTGPPRLPVRCDRSLAEQILANLIANALKYSSEESSVEVYLARRGDHAECRIVDHGIGIAKQDLPHLFERYFRARNATSSQGIGLGLHIARQLARLQHGDITVTSKINAGTTMTLTLPLSDREATP</sequence>
<dbReference type="PROSITE" id="PS50109">
    <property type="entry name" value="HIS_KIN"/>
    <property type="match status" value="1"/>
</dbReference>
<organism evidence="9 10">
    <name type="scientific">Billgrantia campisalis</name>
    <dbReference type="NCBI Taxonomy" id="74661"/>
    <lineage>
        <taxon>Bacteria</taxon>
        <taxon>Pseudomonadati</taxon>
        <taxon>Pseudomonadota</taxon>
        <taxon>Gammaproteobacteria</taxon>
        <taxon>Oceanospirillales</taxon>
        <taxon>Halomonadaceae</taxon>
        <taxon>Billgrantia</taxon>
    </lineage>
</organism>
<evidence type="ECO:0000256" key="6">
    <source>
        <dbReference type="ARBA" id="ARBA00023012"/>
    </source>
</evidence>
<keyword evidence="7" id="KW-1133">Transmembrane helix</keyword>
<dbReference type="Pfam" id="PF02518">
    <property type="entry name" value="HATPase_c"/>
    <property type="match status" value="1"/>
</dbReference>
<dbReference type="InterPro" id="IPR003594">
    <property type="entry name" value="HATPase_dom"/>
</dbReference>
<dbReference type="InterPro" id="IPR003661">
    <property type="entry name" value="HisK_dim/P_dom"/>
</dbReference>
<evidence type="ECO:0000256" key="7">
    <source>
        <dbReference type="SAM" id="Phobius"/>
    </source>
</evidence>
<name>A0ABS9P7A7_9GAMM</name>
<evidence type="ECO:0000256" key="1">
    <source>
        <dbReference type="ARBA" id="ARBA00000085"/>
    </source>
</evidence>
<keyword evidence="7" id="KW-0812">Transmembrane</keyword>
<dbReference type="InterPro" id="IPR005467">
    <property type="entry name" value="His_kinase_dom"/>
</dbReference>
<keyword evidence="5 9" id="KW-0418">Kinase</keyword>
<dbReference type="CDD" id="cd00082">
    <property type="entry name" value="HisKA"/>
    <property type="match status" value="1"/>
</dbReference>
<dbReference type="EC" id="2.7.13.3" evidence="2"/>
<dbReference type="InterPro" id="IPR004358">
    <property type="entry name" value="Sig_transdc_His_kin-like_C"/>
</dbReference>
<dbReference type="Proteomes" id="UP000814385">
    <property type="component" value="Unassembled WGS sequence"/>
</dbReference>
<dbReference type="Pfam" id="PF00512">
    <property type="entry name" value="HisKA"/>
    <property type="match status" value="1"/>
</dbReference>
<dbReference type="InterPro" id="IPR036890">
    <property type="entry name" value="HATPase_C_sf"/>
</dbReference>
<gene>
    <name evidence="9" type="ORF">HOP52_07830</name>
</gene>
<dbReference type="PANTHER" id="PTHR43711">
    <property type="entry name" value="TWO-COMPONENT HISTIDINE KINASE"/>
    <property type="match status" value="1"/>
</dbReference>
<dbReference type="CDD" id="cd00075">
    <property type="entry name" value="HATPase"/>
    <property type="match status" value="1"/>
</dbReference>
<dbReference type="Gene3D" id="3.30.565.10">
    <property type="entry name" value="Histidine kinase-like ATPase, C-terminal domain"/>
    <property type="match status" value="1"/>
</dbReference>
<comment type="caution">
    <text evidence="9">The sequence shown here is derived from an EMBL/GenBank/DDBJ whole genome shotgun (WGS) entry which is preliminary data.</text>
</comment>
<dbReference type="PANTHER" id="PTHR43711:SF1">
    <property type="entry name" value="HISTIDINE KINASE 1"/>
    <property type="match status" value="1"/>
</dbReference>
<evidence type="ECO:0000259" key="8">
    <source>
        <dbReference type="PROSITE" id="PS50109"/>
    </source>
</evidence>
<keyword evidence="6" id="KW-0902">Two-component regulatory system</keyword>
<accession>A0ABS9P7A7</accession>
<evidence type="ECO:0000256" key="4">
    <source>
        <dbReference type="ARBA" id="ARBA00022679"/>
    </source>
</evidence>
<keyword evidence="3" id="KW-0597">Phosphoprotein</keyword>
<dbReference type="InterPro" id="IPR050736">
    <property type="entry name" value="Sensor_HK_Regulatory"/>
</dbReference>
<keyword evidence="10" id="KW-1185">Reference proteome</keyword>
<evidence type="ECO:0000313" key="10">
    <source>
        <dbReference type="Proteomes" id="UP000814385"/>
    </source>
</evidence>
<dbReference type="SMART" id="SM00387">
    <property type="entry name" value="HATPase_c"/>
    <property type="match status" value="1"/>
</dbReference>
<dbReference type="PRINTS" id="PR00344">
    <property type="entry name" value="BCTRLSENSOR"/>
</dbReference>
<protein>
    <recommendedName>
        <fullName evidence="2">histidine kinase</fullName>
        <ecNumber evidence="2">2.7.13.3</ecNumber>
    </recommendedName>
</protein>
<evidence type="ECO:0000313" key="9">
    <source>
        <dbReference type="EMBL" id="MCG6657665.1"/>
    </source>
</evidence>